<dbReference type="CDD" id="cd04667">
    <property type="entry name" value="NUDIX_Hydrolase"/>
    <property type="match status" value="1"/>
</dbReference>
<comment type="cofactor">
    <cofactor evidence="1">
        <name>Mg(2+)</name>
        <dbReference type="ChEBI" id="CHEBI:18420"/>
    </cofactor>
</comment>
<dbReference type="PRINTS" id="PR00502">
    <property type="entry name" value="NUDIXFAMILY"/>
</dbReference>
<dbReference type="Proteomes" id="UP000237811">
    <property type="component" value="Unassembled WGS sequence"/>
</dbReference>
<dbReference type="PANTHER" id="PTHR43046">
    <property type="entry name" value="GDP-MANNOSE MANNOSYL HYDROLASE"/>
    <property type="match status" value="1"/>
</dbReference>
<dbReference type="PANTHER" id="PTHR43046:SF14">
    <property type="entry name" value="MUTT_NUDIX FAMILY PROTEIN"/>
    <property type="match status" value="1"/>
</dbReference>
<dbReference type="GO" id="GO:0016787">
    <property type="term" value="F:hydrolase activity"/>
    <property type="evidence" value="ECO:0007669"/>
    <property type="project" value="UniProtKB-KW"/>
</dbReference>
<evidence type="ECO:0000313" key="6">
    <source>
        <dbReference type="Proteomes" id="UP000237811"/>
    </source>
</evidence>
<proteinExistence type="predicted"/>
<evidence type="ECO:0000313" key="5">
    <source>
        <dbReference type="EMBL" id="PRE45427.1"/>
    </source>
</evidence>
<evidence type="ECO:0000259" key="4">
    <source>
        <dbReference type="PROSITE" id="PS51462"/>
    </source>
</evidence>
<organism evidence="5 6">
    <name type="scientific">Burkholderia multivorans</name>
    <dbReference type="NCBI Taxonomy" id="87883"/>
    <lineage>
        <taxon>Bacteria</taxon>
        <taxon>Pseudomonadati</taxon>
        <taxon>Pseudomonadota</taxon>
        <taxon>Betaproteobacteria</taxon>
        <taxon>Burkholderiales</taxon>
        <taxon>Burkholderiaceae</taxon>
        <taxon>Burkholderia</taxon>
        <taxon>Burkholderia cepacia complex</taxon>
    </lineage>
</organism>
<keyword evidence="2 5" id="KW-0378">Hydrolase</keyword>
<dbReference type="SUPFAM" id="SSF55811">
    <property type="entry name" value="Nudix"/>
    <property type="match status" value="1"/>
</dbReference>
<protein>
    <submittedName>
        <fullName evidence="5">NUDIX hydrolase</fullName>
    </submittedName>
</protein>
<name>A0AB37ASC3_9BURK</name>
<dbReference type="Pfam" id="PF00293">
    <property type="entry name" value="NUDIX"/>
    <property type="match status" value="1"/>
</dbReference>
<accession>A0AB37ASC3</accession>
<feature type="domain" description="Nudix hydrolase" evidence="4">
    <location>
        <begin position="1"/>
        <end position="116"/>
    </location>
</feature>
<evidence type="ECO:0000256" key="3">
    <source>
        <dbReference type="SAM" id="MobiDB-lite"/>
    </source>
</evidence>
<feature type="region of interest" description="Disordered" evidence="3">
    <location>
        <begin position="123"/>
        <end position="143"/>
    </location>
</feature>
<dbReference type="PROSITE" id="PS51462">
    <property type="entry name" value="NUDIX"/>
    <property type="match status" value="1"/>
</dbReference>
<dbReference type="InterPro" id="IPR000086">
    <property type="entry name" value="NUDIX_hydrolase_dom"/>
</dbReference>
<dbReference type="InterPro" id="IPR015797">
    <property type="entry name" value="NUDIX_hydrolase-like_dom_sf"/>
</dbReference>
<dbReference type="Gene3D" id="3.90.79.10">
    <property type="entry name" value="Nucleoside Triphosphate Pyrophosphohydrolase"/>
    <property type="match status" value="1"/>
</dbReference>
<evidence type="ECO:0000256" key="2">
    <source>
        <dbReference type="ARBA" id="ARBA00022801"/>
    </source>
</evidence>
<evidence type="ECO:0000256" key="1">
    <source>
        <dbReference type="ARBA" id="ARBA00001946"/>
    </source>
</evidence>
<comment type="caution">
    <text evidence="5">The sequence shown here is derived from an EMBL/GenBank/DDBJ whole genome shotgun (WGS) entry which is preliminary data.</text>
</comment>
<reference evidence="5 6" key="1">
    <citation type="submission" date="2018-03" db="EMBL/GenBank/DDBJ databases">
        <authorList>
            <person name="Nguyen K."/>
            <person name="Fouts D."/>
            <person name="Sutton G."/>
        </authorList>
    </citation>
    <scope>NUCLEOTIDE SEQUENCE [LARGE SCALE GENOMIC DNA]</scope>
    <source>
        <strain evidence="5 6">AU14328</strain>
    </source>
</reference>
<gene>
    <name evidence="5" type="ORF">C6P99_19180</name>
</gene>
<dbReference type="InterPro" id="IPR020476">
    <property type="entry name" value="Nudix_hydrolase"/>
</dbReference>
<dbReference type="AlphaFoldDB" id="A0AB37ASC3"/>
<dbReference type="EMBL" id="PVFR01000058">
    <property type="protein sequence ID" value="PRE45427.1"/>
    <property type="molecule type" value="Genomic_DNA"/>
</dbReference>
<dbReference type="RefSeq" id="WP_105777558.1">
    <property type="nucleotide sequence ID" value="NZ_PVFQ01000024.1"/>
</dbReference>
<sequence length="143" mass="15031">MKTRATVICHQAGQVLVVAKTPARWALPGGKPERGEDVRDAAQRELTEETALDELDLSFLFRVDGSNTVHHVFGTEVPPLKVPAPGREIALCRWIAAEKIALLPTGKMTQAIVAAYLARLPAEGAGPAPGDNASPSGESEGAG</sequence>